<proteinExistence type="predicted"/>
<feature type="region of interest" description="Disordered" evidence="3">
    <location>
        <begin position="529"/>
        <end position="618"/>
    </location>
</feature>
<feature type="compositionally biased region" description="Polar residues" evidence="3">
    <location>
        <begin position="1075"/>
        <end position="1099"/>
    </location>
</feature>
<evidence type="ECO:0000313" key="4">
    <source>
        <dbReference type="EMBL" id="KAG0651220.1"/>
    </source>
</evidence>
<evidence type="ECO:0000256" key="1">
    <source>
        <dbReference type="ARBA" id="ARBA00022614"/>
    </source>
</evidence>
<dbReference type="SMART" id="SM00364">
    <property type="entry name" value="LRR_BAC"/>
    <property type="match status" value="4"/>
</dbReference>
<feature type="region of interest" description="Disordered" evidence="3">
    <location>
        <begin position="887"/>
        <end position="952"/>
    </location>
</feature>
<dbReference type="PROSITE" id="PS51450">
    <property type="entry name" value="LRR"/>
    <property type="match status" value="4"/>
</dbReference>
<sequence length="1856" mass="207075">MDGAWLDSLSEDWVSQPRSSGSPVPSLPSMASSTSDSRVMSSRIPRQHPEKISWTAGGDIHRPLAERSPSDNNIRLSQPAVRRPSKLRRSFSASSAQSAPYDTIQHNKSVTVSPEKGSKETPEWKRRLLDGEVAYGEQRDLFAPAGLESIFCPPPSQKSPPTKLPKNRFQDGSIYMPSSPPPYNWQHGSQQSEADNLQEEVAQQNRNRQQPRVVQYKLADVEVAGSEFSANDLSRSSSFRPGMLEGGIDYAALDVPPEELQERLEKLKAGSDRQSVMESEEPPSDAPADVTAETEHLAPLGTFVNVRRGGRSHEGSFQNRPLSPSSLPAIDESALLPEESMQASTPKQLPNIKKTRPSKEYDLGKETQISPPPVPQTPHPSPAKPVNKVDKSSSGSPLKLFGTYDTFTNQKLLRRLSQFEERFDEDSEMATPSVFGQDSTGPGLNDAFVAESSPLKGSQGDWNLKKTARKFSSFGDGELDGFQFSEDISYDAFESRLEEDDKENLSLPVLDPSTQTRFKFQLEASPALEEGTFTEKRTKLINTTSTTRKKTITVRKTGRPHTGSSEEISEPTASQRIENLETPRKHDGNSEGKRLPRSPLKDPTPKRRRTLQQTDLDEDKGLDLDLELDSLKDTHQQMQSVIGRKRKDARRGDDQQAANPKVLAMRQILRPRTPTPSQRNSQQHERSPLQEIDDATERENLQREKIAKFQAELDTTDPLKMSVVLGMGQQMLNDSRKGSVTTQDFLDEAKKIMAGIRGKARPRSGLASVEESESENGRNKPADHSIGDEILEESYQESTQEPFSRPPSREGGAPLPRLPLRQEDPEILSHLQKYQEMSDMDGIIGSSVKSIAAAREAVASAIEIRRMTEETISKAFGSRIRDENVVESEPPNMRISENVEMQRKRKHSGSSVRTNGEDLQEAEFPSHGSNASSGQSTTQSIPTGSSKNSDSRRVIAPHTVSHLIPEQLAGMVFDREKNAWVKGMSSGGLGGSHNFLPSDETEDDPFGDIPDLSVDETQELQRIKAVAAKRKEDERVAQINQDNLHLQGLKSIPQNIQITSEAPNGRIYADPGPSSEPSKLTRFTSSGATAADSNNTRVTSWGDDLLPVTEQSRPTESQKQPQRQMQKSMKLEIRKEVAEKSEEEIEREISPKGDRVKHRTPRKHRNVTISFSSPIASVIGPSPYDNEDSIDHVVNNASDLDDDPEEDFEDSVIIRKRGDSNSKTTSNKKGTALRSTSTRLSISRHTFSARPVSRIDECDEESVNGDNDERNERSISVVVSTPIAPERFSSLVATTPRPMREAGNISLTPMSAFTIHKANESFGLEVSYIAEDQRLSSGSNNKRTLSLSIKQLVEKIAEIEPCEPFWEHLKQIELRDKNLTNLHKLDEFCEQLEVLDVSKNQITQLNGAPTSLRHLRVAHNKLSELTAWGNLSNLQYLDVSNNELESLSAFQNLVHLRGLKADNNKITSLDGIRDLDGLLSVRMRGNMIESLDFAGTKLQRLADLDLRDNRIHDVKNLRELRSLSTLDLEDNELSTLSMEFSDTLKYLKLSGNNLESIDVNQCPNLRLLYLDRNCLGTITGLLRTKHLDSLSMREQQDGAVVDPAFLDEAFEVRKLFLSGNLLHAFAPRVRFLNLQYLELANCGIESLPTEFGEMVPNTRVLNLNFNALKDIRPILGIVRLKRLYLAGNRISKLRRTTDTLDQLQTLSLVDLRSNPLTQGFYSPLPESRLVKIDADGDPNRSEPFTLGRADREKDEKYAARLDMATRTSRRIYEMLIVGGCCRLKVLDGLDADRDILSRRDKVWDLLVSAGIVEDDPITEREDQEAGIEKDDKEEPKPGTALESDKSSIWQGEDSFA</sequence>
<feature type="compositionally biased region" description="Polar residues" evidence="3">
    <location>
        <begin position="1109"/>
        <end position="1127"/>
    </location>
</feature>
<feature type="compositionally biased region" description="Basic and acidic residues" evidence="3">
    <location>
        <begin position="1826"/>
        <end position="1836"/>
    </location>
</feature>
<dbReference type="InterPro" id="IPR052574">
    <property type="entry name" value="CDIRP"/>
</dbReference>
<feature type="compositionally biased region" description="Pro residues" evidence="3">
    <location>
        <begin position="370"/>
        <end position="383"/>
    </location>
</feature>
<dbReference type="SMART" id="SM00365">
    <property type="entry name" value="LRR_SD22"/>
    <property type="match status" value="5"/>
</dbReference>
<feature type="region of interest" description="Disordered" evidence="3">
    <location>
        <begin position="147"/>
        <end position="213"/>
    </location>
</feature>
<feature type="compositionally biased region" description="Basic residues" evidence="3">
    <location>
        <begin position="547"/>
        <end position="559"/>
    </location>
</feature>
<dbReference type="EMBL" id="VNKQ01000004">
    <property type="protein sequence ID" value="KAG0651220.1"/>
    <property type="molecule type" value="Genomic_DNA"/>
</dbReference>
<dbReference type="InterPro" id="IPR032675">
    <property type="entry name" value="LRR_dom_sf"/>
</dbReference>
<feature type="compositionally biased region" description="Basic and acidic residues" evidence="3">
    <location>
        <begin position="1129"/>
        <end position="1140"/>
    </location>
</feature>
<dbReference type="InterPro" id="IPR001611">
    <property type="entry name" value="Leu-rich_rpt"/>
</dbReference>
<evidence type="ECO:0000256" key="3">
    <source>
        <dbReference type="SAM" id="MobiDB-lite"/>
    </source>
</evidence>
<dbReference type="Gene3D" id="3.80.10.10">
    <property type="entry name" value="Ribonuclease Inhibitor"/>
    <property type="match status" value="2"/>
</dbReference>
<feature type="compositionally biased region" description="Polar residues" evidence="3">
    <location>
        <begin position="315"/>
        <end position="326"/>
    </location>
</feature>
<dbReference type="Proteomes" id="UP000785200">
    <property type="component" value="Unassembled WGS sequence"/>
</dbReference>
<feature type="compositionally biased region" description="Low complexity" evidence="3">
    <location>
        <begin position="90"/>
        <end position="99"/>
    </location>
</feature>
<dbReference type="Pfam" id="PF12799">
    <property type="entry name" value="LRR_4"/>
    <property type="match status" value="1"/>
</dbReference>
<dbReference type="GO" id="GO:1902412">
    <property type="term" value="P:regulation of mitotic cytokinesis"/>
    <property type="evidence" value="ECO:0007669"/>
    <property type="project" value="TreeGrafter"/>
</dbReference>
<feature type="region of interest" description="Disordered" evidence="3">
    <location>
        <begin position="630"/>
        <end position="701"/>
    </location>
</feature>
<comment type="caution">
    <text evidence="4">The sequence shown here is derived from an EMBL/GenBank/DDBJ whole genome shotgun (WGS) entry which is preliminary data.</text>
</comment>
<dbReference type="Pfam" id="PF13855">
    <property type="entry name" value="LRR_8"/>
    <property type="match status" value="1"/>
</dbReference>
<dbReference type="SMART" id="SM00369">
    <property type="entry name" value="LRR_TYP"/>
    <property type="match status" value="7"/>
</dbReference>
<dbReference type="GO" id="GO:0035591">
    <property type="term" value="F:signaling adaptor activity"/>
    <property type="evidence" value="ECO:0007669"/>
    <property type="project" value="TreeGrafter"/>
</dbReference>
<feature type="region of interest" description="Disordered" evidence="3">
    <location>
        <begin position="254"/>
        <end position="402"/>
    </location>
</feature>
<dbReference type="GO" id="GO:0031028">
    <property type="term" value="P:septation initiation signaling"/>
    <property type="evidence" value="ECO:0007669"/>
    <property type="project" value="TreeGrafter"/>
</dbReference>
<feature type="compositionally biased region" description="Polar residues" evidence="3">
    <location>
        <begin position="927"/>
        <end position="948"/>
    </location>
</feature>
<dbReference type="GO" id="GO:0061499">
    <property type="term" value="C:outer plaque of mitotic spindle pole body"/>
    <property type="evidence" value="ECO:0007669"/>
    <property type="project" value="TreeGrafter"/>
</dbReference>
<organism evidence="4 5">
    <name type="scientific">Hyphodiscus hymeniophilus</name>
    <dbReference type="NCBI Taxonomy" id="353542"/>
    <lineage>
        <taxon>Eukaryota</taxon>
        <taxon>Fungi</taxon>
        <taxon>Dikarya</taxon>
        <taxon>Ascomycota</taxon>
        <taxon>Pezizomycotina</taxon>
        <taxon>Leotiomycetes</taxon>
        <taxon>Helotiales</taxon>
        <taxon>Hyphodiscaceae</taxon>
        <taxon>Hyphodiscus</taxon>
    </lineage>
</organism>
<feature type="compositionally biased region" description="Basic and acidic residues" evidence="3">
    <location>
        <begin position="775"/>
        <end position="787"/>
    </location>
</feature>
<reference evidence="4" key="1">
    <citation type="submission" date="2019-07" db="EMBL/GenBank/DDBJ databases">
        <title>Hyphodiscus hymeniophilus genome sequencing and assembly.</title>
        <authorList>
            <person name="Kramer G."/>
            <person name="Nodwell J."/>
        </authorList>
    </citation>
    <scope>NUCLEOTIDE SEQUENCE</scope>
    <source>
        <strain evidence="4">ATCC 34498</strain>
    </source>
</reference>
<dbReference type="PANTHER" id="PTHR47566:SF1">
    <property type="entry name" value="PROTEIN NUD1"/>
    <property type="match status" value="1"/>
</dbReference>
<dbReference type="PANTHER" id="PTHR47566">
    <property type="match status" value="1"/>
</dbReference>
<keyword evidence="5" id="KW-1185">Reference proteome</keyword>
<keyword evidence="2" id="KW-0677">Repeat</keyword>
<protein>
    <submittedName>
        <fullName evidence="4">Septation initiation network scaffold cdc11</fullName>
    </submittedName>
</protein>
<dbReference type="SUPFAM" id="SSF52058">
    <property type="entry name" value="L domain-like"/>
    <property type="match status" value="2"/>
</dbReference>
<feature type="region of interest" description="Disordered" evidence="3">
    <location>
        <begin position="755"/>
        <end position="826"/>
    </location>
</feature>
<dbReference type="InterPro" id="IPR025875">
    <property type="entry name" value="Leu-rich_rpt_4"/>
</dbReference>
<feature type="compositionally biased region" description="Low complexity" evidence="3">
    <location>
        <begin position="29"/>
        <end position="43"/>
    </location>
</feature>
<feature type="compositionally biased region" description="Acidic residues" evidence="3">
    <location>
        <begin position="1814"/>
        <end position="1825"/>
    </location>
</feature>
<feature type="compositionally biased region" description="Basic and acidic residues" evidence="3">
    <location>
        <begin position="260"/>
        <end position="271"/>
    </location>
</feature>
<accession>A0A9P6VPB6</accession>
<dbReference type="OrthoDB" id="7451790at2759"/>
<name>A0A9P6VPB6_9HELO</name>
<feature type="region of interest" description="Disordered" evidence="3">
    <location>
        <begin position="1062"/>
        <end position="1162"/>
    </location>
</feature>
<feature type="compositionally biased region" description="Polar residues" evidence="3">
    <location>
        <begin position="186"/>
        <end position="195"/>
    </location>
</feature>
<feature type="compositionally biased region" description="Low complexity" evidence="3">
    <location>
        <begin position="203"/>
        <end position="213"/>
    </location>
</feature>
<feature type="compositionally biased region" description="Basic and acidic residues" evidence="3">
    <location>
        <begin position="59"/>
        <end position="69"/>
    </location>
</feature>
<feature type="region of interest" description="Disordered" evidence="3">
    <location>
        <begin position="1814"/>
        <end position="1856"/>
    </location>
</feature>
<feature type="compositionally biased region" description="Low complexity" evidence="3">
    <location>
        <begin position="1232"/>
        <end position="1245"/>
    </location>
</feature>
<evidence type="ECO:0000313" key="5">
    <source>
        <dbReference type="Proteomes" id="UP000785200"/>
    </source>
</evidence>
<keyword evidence="1" id="KW-0433">Leucine-rich repeat</keyword>
<gene>
    <name evidence="4" type="ORF">D0Z07_1940</name>
</gene>
<dbReference type="InterPro" id="IPR003591">
    <property type="entry name" value="Leu-rich_rpt_typical-subtyp"/>
</dbReference>
<evidence type="ECO:0000256" key="2">
    <source>
        <dbReference type="ARBA" id="ARBA00022737"/>
    </source>
</evidence>
<feature type="compositionally biased region" description="Polar residues" evidence="3">
    <location>
        <begin position="562"/>
        <end position="577"/>
    </location>
</feature>
<feature type="compositionally biased region" description="Basic and acidic residues" evidence="3">
    <location>
        <begin position="578"/>
        <end position="605"/>
    </location>
</feature>
<feature type="region of interest" description="Disordered" evidence="3">
    <location>
        <begin position="423"/>
        <end position="446"/>
    </location>
</feature>
<feature type="compositionally biased region" description="Acidic residues" evidence="3">
    <location>
        <begin position="1199"/>
        <end position="1210"/>
    </location>
</feature>
<feature type="region of interest" description="Disordered" evidence="3">
    <location>
        <begin position="1177"/>
        <end position="1245"/>
    </location>
</feature>
<feature type="region of interest" description="Disordered" evidence="3">
    <location>
        <begin position="1"/>
        <end position="124"/>
    </location>
</feature>